<feature type="region of interest" description="Disordered" evidence="1">
    <location>
        <begin position="69"/>
        <end position="93"/>
    </location>
</feature>
<dbReference type="EMBL" id="LDTB01000299">
    <property type="protein sequence ID" value="KTT62053.1"/>
    <property type="molecule type" value="Genomic_DNA"/>
</dbReference>
<dbReference type="Proteomes" id="UP000074310">
    <property type="component" value="Unassembled WGS sequence"/>
</dbReference>
<keyword evidence="4" id="KW-1185">Reference proteome</keyword>
<sequence>MIGRMVLVAGLIVGGAVPALADIPVNDAAQLTQKSLTAGTTVKLVPVTTQRQDANNGVHCAVTTGKKASVTNPTVQPQSGAGAQAIQSYAPDQ</sequence>
<evidence type="ECO:0000256" key="1">
    <source>
        <dbReference type="SAM" id="MobiDB-lite"/>
    </source>
</evidence>
<evidence type="ECO:0000313" key="4">
    <source>
        <dbReference type="Proteomes" id="UP000074310"/>
    </source>
</evidence>
<feature type="non-terminal residue" evidence="3">
    <location>
        <position position="93"/>
    </location>
</feature>
<reference evidence="3 4" key="1">
    <citation type="journal article" date="2016" name="Front. Microbiol.">
        <title>Genomic Resource of Rice Seed Associated Bacteria.</title>
        <authorList>
            <person name="Midha S."/>
            <person name="Bansal K."/>
            <person name="Sharma S."/>
            <person name="Kumar N."/>
            <person name="Patil P.P."/>
            <person name="Chaudhry V."/>
            <person name="Patil P.B."/>
        </authorList>
    </citation>
    <scope>NUCLEOTIDE SEQUENCE [LARGE SCALE GENOMIC DNA]</scope>
    <source>
        <strain evidence="3 4">NS334</strain>
    </source>
</reference>
<dbReference type="AlphaFoldDB" id="A0A147HQS0"/>
<proteinExistence type="predicted"/>
<dbReference type="RefSeq" id="WP_206542742.1">
    <property type="nucleotide sequence ID" value="NZ_LDTB01000299.1"/>
</dbReference>
<feature type="chain" id="PRO_5007547765" evidence="2">
    <location>
        <begin position="22"/>
        <end position="93"/>
    </location>
</feature>
<evidence type="ECO:0000313" key="3">
    <source>
        <dbReference type="EMBL" id="KTT62053.1"/>
    </source>
</evidence>
<feature type="signal peptide" evidence="2">
    <location>
        <begin position="1"/>
        <end position="21"/>
    </location>
</feature>
<name>A0A147HQS0_9SPHN</name>
<accession>A0A147HQS0</accession>
<protein>
    <submittedName>
        <fullName evidence="3">Uncharacterized protein</fullName>
    </submittedName>
</protein>
<evidence type="ECO:0000256" key="2">
    <source>
        <dbReference type="SAM" id="SignalP"/>
    </source>
</evidence>
<keyword evidence="2" id="KW-0732">Signal</keyword>
<organism evidence="3 4">
    <name type="scientific">Sphingomonas endophytica</name>
    <dbReference type="NCBI Taxonomy" id="869719"/>
    <lineage>
        <taxon>Bacteria</taxon>
        <taxon>Pseudomonadati</taxon>
        <taxon>Pseudomonadota</taxon>
        <taxon>Alphaproteobacteria</taxon>
        <taxon>Sphingomonadales</taxon>
        <taxon>Sphingomonadaceae</taxon>
        <taxon>Sphingomonas</taxon>
    </lineage>
</organism>
<comment type="caution">
    <text evidence="3">The sequence shown here is derived from an EMBL/GenBank/DDBJ whole genome shotgun (WGS) entry which is preliminary data.</text>
</comment>
<gene>
    <name evidence="3" type="ORF">NS334_17330</name>
</gene>
<feature type="compositionally biased region" description="Polar residues" evidence="1">
    <location>
        <begin position="69"/>
        <end position="87"/>
    </location>
</feature>